<evidence type="ECO:0000256" key="3">
    <source>
        <dbReference type="ARBA" id="ARBA00007422"/>
    </source>
</evidence>
<evidence type="ECO:0000256" key="2">
    <source>
        <dbReference type="ARBA" id="ARBA00004939"/>
    </source>
</evidence>
<dbReference type="EMBL" id="JBEPLU010000002">
    <property type="protein sequence ID" value="MET3527561.1"/>
    <property type="molecule type" value="Genomic_DNA"/>
</dbReference>
<dbReference type="EC" id="5.3.1.1" evidence="8 9"/>
<comment type="function">
    <text evidence="8">Involved in the gluconeogenesis. Catalyzes stereospecifically the conversion of dihydroxyacetone phosphate (DHAP) to D-glyceraldehyde-3-phosphate (G3P).</text>
</comment>
<dbReference type="PROSITE" id="PS00171">
    <property type="entry name" value="TIM_1"/>
    <property type="match status" value="1"/>
</dbReference>
<evidence type="ECO:0000313" key="11">
    <source>
        <dbReference type="Proteomes" id="UP001549110"/>
    </source>
</evidence>
<evidence type="ECO:0000256" key="7">
    <source>
        <dbReference type="ARBA" id="ARBA00023235"/>
    </source>
</evidence>
<protein>
    <recommendedName>
        <fullName evidence="8 9">Triosephosphate isomerase</fullName>
        <shortName evidence="8">TIM</shortName>
        <shortName evidence="8">TPI</shortName>
        <ecNumber evidence="8 9">5.3.1.1</ecNumber>
    </recommendedName>
    <alternativeName>
        <fullName evidence="8">Triose-phosphate isomerase</fullName>
    </alternativeName>
</protein>
<evidence type="ECO:0000256" key="6">
    <source>
        <dbReference type="ARBA" id="ARBA00023152"/>
    </source>
</evidence>
<feature type="binding site" evidence="8">
    <location>
        <begin position="11"/>
        <end position="13"/>
    </location>
    <ligand>
        <name>substrate</name>
    </ligand>
</feature>
<dbReference type="InterPro" id="IPR020861">
    <property type="entry name" value="Triosephosphate_isomerase_AS"/>
</dbReference>
<feature type="binding site" evidence="8">
    <location>
        <position position="210"/>
    </location>
    <ligand>
        <name>substrate</name>
    </ligand>
</feature>
<comment type="catalytic activity">
    <reaction evidence="8 9">
        <text>D-glyceraldehyde 3-phosphate = dihydroxyacetone phosphate</text>
        <dbReference type="Rhea" id="RHEA:18585"/>
        <dbReference type="ChEBI" id="CHEBI:57642"/>
        <dbReference type="ChEBI" id="CHEBI:59776"/>
        <dbReference type="EC" id="5.3.1.1"/>
    </reaction>
</comment>
<organism evidence="10 11">
    <name type="scientific">Phenylobacterium koreense</name>
    <dbReference type="NCBI Taxonomy" id="266125"/>
    <lineage>
        <taxon>Bacteria</taxon>
        <taxon>Pseudomonadati</taxon>
        <taxon>Pseudomonadota</taxon>
        <taxon>Alphaproteobacteria</taxon>
        <taxon>Caulobacterales</taxon>
        <taxon>Caulobacteraceae</taxon>
        <taxon>Phenylobacterium</taxon>
    </lineage>
</organism>
<feature type="binding site" evidence="8">
    <location>
        <position position="171"/>
    </location>
    <ligand>
        <name>substrate</name>
    </ligand>
</feature>
<proteinExistence type="inferred from homology"/>
<evidence type="ECO:0000256" key="8">
    <source>
        <dbReference type="HAMAP-Rule" id="MF_00147"/>
    </source>
</evidence>
<name>A0ABV2EMH6_9CAUL</name>
<evidence type="ECO:0000313" key="10">
    <source>
        <dbReference type="EMBL" id="MET3527561.1"/>
    </source>
</evidence>
<dbReference type="CDD" id="cd00311">
    <property type="entry name" value="TIM"/>
    <property type="match status" value="1"/>
</dbReference>
<dbReference type="InterPro" id="IPR035990">
    <property type="entry name" value="TIM_sf"/>
</dbReference>
<comment type="pathway">
    <text evidence="8 9">Carbohydrate degradation; glycolysis; D-glyceraldehyde 3-phosphate from glycerone phosphate: step 1/1.</text>
</comment>
<dbReference type="NCBIfam" id="TIGR00419">
    <property type="entry name" value="tim"/>
    <property type="match status" value="1"/>
</dbReference>
<evidence type="ECO:0000256" key="9">
    <source>
        <dbReference type="RuleBase" id="RU363013"/>
    </source>
</evidence>
<dbReference type="Proteomes" id="UP001549110">
    <property type="component" value="Unassembled WGS sequence"/>
</dbReference>
<accession>A0ABV2EMH6</accession>
<dbReference type="PANTHER" id="PTHR21139:SF42">
    <property type="entry name" value="TRIOSEPHOSPHATE ISOMERASE"/>
    <property type="match status" value="1"/>
</dbReference>
<feature type="active site" description="Electrophile" evidence="8">
    <location>
        <position position="95"/>
    </location>
</feature>
<gene>
    <name evidence="8" type="primary">tpiA</name>
    <name evidence="10" type="ORF">ABID41_002679</name>
</gene>
<sequence>MTSPTPLIAGNWKMNGLASGLSEAQAVAAGIGASKARVAICPPATLVERAAAALKNTKVAVGGQDCRAEVSGAFTGDVAAEMLADAGASLVILGHSERRAGYGETDAVVAAKVGAALRAGLEPIICVGETLDERKAERAIEVVTAQVKGSLPAELAGKAFSVAYEPVWAIGTGLTPTTPEIEEIHIAIRATLVERFGEHGKTAPILYGGSVKPSNAAEILHAAEVGGALVGGASLKAEDFLGIINAL</sequence>
<feature type="active site" description="Proton acceptor" evidence="8">
    <location>
        <position position="165"/>
    </location>
</feature>
<evidence type="ECO:0000256" key="1">
    <source>
        <dbReference type="ARBA" id="ARBA00000148"/>
    </source>
</evidence>
<reference evidence="10 11" key="1">
    <citation type="submission" date="2024-06" db="EMBL/GenBank/DDBJ databases">
        <title>Genomic Encyclopedia of Type Strains, Phase IV (KMG-IV): sequencing the most valuable type-strain genomes for metagenomic binning, comparative biology and taxonomic classification.</title>
        <authorList>
            <person name="Goeker M."/>
        </authorList>
    </citation>
    <scope>NUCLEOTIDE SEQUENCE [LARGE SCALE GENOMIC DNA]</scope>
    <source>
        <strain evidence="10 11">DSM 17809</strain>
    </source>
</reference>
<keyword evidence="4 8" id="KW-0312">Gluconeogenesis</keyword>
<dbReference type="Pfam" id="PF00121">
    <property type="entry name" value="TIM"/>
    <property type="match status" value="1"/>
</dbReference>
<dbReference type="Gene3D" id="3.20.20.70">
    <property type="entry name" value="Aldolase class I"/>
    <property type="match status" value="1"/>
</dbReference>
<keyword evidence="7 8" id="KW-0413">Isomerase</keyword>
<comment type="subcellular location">
    <subcellularLocation>
        <location evidence="8 9">Cytoplasm</location>
    </subcellularLocation>
</comment>
<comment type="catalytic activity">
    <reaction evidence="1">
        <text>L-erythrulose 1-phosphate = D-erythrulose 4-phosphate</text>
        <dbReference type="Rhea" id="RHEA:49588"/>
        <dbReference type="ChEBI" id="CHEBI:58002"/>
        <dbReference type="ChEBI" id="CHEBI:90796"/>
        <dbReference type="EC" id="5.3.1.33"/>
    </reaction>
</comment>
<feature type="binding site" evidence="8">
    <location>
        <begin position="231"/>
        <end position="232"/>
    </location>
    <ligand>
        <name>substrate</name>
    </ligand>
</feature>
<dbReference type="HAMAP" id="MF_00147_B">
    <property type="entry name" value="TIM_B"/>
    <property type="match status" value="1"/>
</dbReference>
<dbReference type="InterPro" id="IPR022896">
    <property type="entry name" value="TrioseP_Isoase_bac/euk"/>
</dbReference>
<comment type="caution">
    <text evidence="10">The sequence shown here is derived from an EMBL/GenBank/DDBJ whole genome shotgun (WGS) entry which is preliminary data.</text>
</comment>
<dbReference type="RefSeq" id="WP_354297845.1">
    <property type="nucleotide sequence ID" value="NZ_JBEPLU010000002.1"/>
</dbReference>
<evidence type="ECO:0000256" key="4">
    <source>
        <dbReference type="ARBA" id="ARBA00022432"/>
    </source>
</evidence>
<comment type="subunit">
    <text evidence="8 9">Homodimer.</text>
</comment>
<dbReference type="GO" id="GO:0004807">
    <property type="term" value="F:triose-phosphate isomerase activity"/>
    <property type="evidence" value="ECO:0007669"/>
    <property type="project" value="UniProtKB-EC"/>
</dbReference>
<comment type="pathway">
    <text evidence="8 9">Carbohydrate biosynthesis; gluconeogenesis.</text>
</comment>
<dbReference type="SUPFAM" id="SSF51351">
    <property type="entry name" value="Triosephosphate isomerase (TIM)"/>
    <property type="match status" value="1"/>
</dbReference>
<dbReference type="PANTHER" id="PTHR21139">
    <property type="entry name" value="TRIOSEPHOSPHATE ISOMERASE"/>
    <property type="match status" value="1"/>
</dbReference>
<dbReference type="PROSITE" id="PS51440">
    <property type="entry name" value="TIM_2"/>
    <property type="match status" value="1"/>
</dbReference>
<keyword evidence="11" id="KW-1185">Reference proteome</keyword>
<keyword evidence="6 8" id="KW-0324">Glycolysis</keyword>
<keyword evidence="5 8" id="KW-0963">Cytoplasm</keyword>
<comment type="similarity">
    <text evidence="3 8 9">Belongs to the triosephosphate isomerase family.</text>
</comment>
<evidence type="ECO:0000256" key="5">
    <source>
        <dbReference type="ARBA" id="ARBA00022490"/>
    </source>
</evidence>
<dbReference type="InterPro" id="IPR013785">
    <property type="entry name" value="Aldolase_TIM"/>
</dbReference>
<dbReference type="InterPro" id="IPR000652">
    <property type="entry name" value="Triosephosphate_isomerase"/>
</dbReference>
<comment type="pathway">
    <text evidence="2">Carbohydrate metabolism; erythritol degradation.</text>
</comment>